<accession>A0A7J9IHU7</accession>
<dbReference type="PANTHER" id="PTHR31286">
    <property type="entry name" value="GLYCINE-RICH CELL WALL STRUCTURAL PROTEIN 1.8-LIKE"/>
    <property type="match status" value="1"/>
</dbReference>
<evidence type="ECO:0000313" key="2">
    <source>
        <dbReference type="EMBL" id="MBA0821682.1"/>
    </source>
</evidence>
<evidence type="ECO:0000259" key="1">
    <source>
        <dbReference type="Pfam" id="PF14111"/>
    </source>
</evidence>
<reference evidence="2 3" key="1">
    <citation type="journal article" date="2019" name="Genome Biol. Evol.">
        <title>Insights into the evolution of the New World diploid cottons (Gossypium, subgenus Houzingenia) based on genome sequencing.</title>
        <authorList>
            <person name="Grover C.E."/>
            <person name="Arick M.A. 2nd"/>
            <person name="Thrash A."/>
            <person name="Conover J.L."/>
            <person name="Sanders W.S."/>
            <person name="Peterson D.G."/>
            <person name="Frelichowski J.E."/>
            <person name="Scheffler J.A."/>
            <person name="Scheffler B.E."/>
            <person name="Wendel J.F."/>
        </authorList>
    </citation>
    <scope>NUCLEOTIDE SEQUENCE [LARGE SCALE GENOMIC DNA]</scope>
    <source>
        <strain evidence="2">6</strain>
        <tissue evidence="2">Leaf</tissue>
    </source>
</reference>
<comment type="caution">
    <text evidence="2">The sequence shown here is derived from an EMBL/GenBank/DDBJ whole genome shotgun (WGS) entry which is preliminary data.</text>
</comment>
<dbReference type="InterPro" id="IPR040256">
    <property type="entry name" value="At4g02000-like"/>
</dbReference>
<protein>
    <recommendedName>
        <fullName evidence="1">DUF4283 domain-containing protein</fullName>
    </recommendedName>
</protein>
<gene>
    <name evidence="2" type="ORF">Goarm_018524</name>
</gene>
<name>A0A7J9IHU7_9ROSI</name>
<sequence length="97" mass="11136">MANTIIVKLLGGRISFNVLLNKINLLWNLQCQIQLMDLENNLYLVHFQDESDYNKVVWIRLPGLPKIYYSNCLLRVIGQTIGPVVKLDVQMDCACRG</sequence>
<keyword evidence="3" id="KW-1185">Reference proteome</keyword>
<organism evidence="2 3">
    <name type="scientific">Gossypium armourianum</name>
    <dbReference type="NCBI Taxonomy" id="34283"/>
    <lineage>
        <taxon>Eukaryota</taxon>
        <taxon>Viridiplantae</taxon>
        <taxon>Streptophyta</taxon>
        <taxon>Embryophyta</taxon>
        <taxon>Tracheophyta</taxon>
        <taxon>Spermatophyta</taxon>
        <taxon>Magnoliopsida</taxon>
        <taxon>eudicotyledons</taxon>
        <taxon>Gunneridae</taxon>
        <taxon>Pentapetalae</taxon>
        <taxon>rosids</taxon>
        <taxon>malvids</taxon>
        <taxon>Malvales</taxon>
        <taxon>Malvaceae</taxon>
        <taxon>Malvoideae</taxon>
        <taxon>Gossypium</taxon>
    </lineage>
</organism>
<feature type="domain" description="DUF4283" evidence="1">
    <location>
        <begin position="3"/>
        <end position="57"/>
    </location>
</feature>
<dbReference type="PANTHER" id="PTHR31286:SF99">
    <property type="entry name" value="DUF4283 DOMAIN-CONTAINING PROTEIN"/>
    <property type="match status" value="1"/>
</dbReference>
<dbReference type="Proteomes" id="UP000593575">
    <property type="component" value="Unassembled WGS sequence"/>
</dbReference>
<proteinExistence type="predicted"/>
<dbReference type="Pfam" id="PF14111">
    <property type="entry name" value="DUF4283"/>
    <property type="match status" value="1"/>
</dbReference>
<evidence type="ECO:0000313" key="3">
    <source>
        <dbReference type="Proteomes" id="UP000593575"/>
    </source>
</evidence>
<dbReference type="EMBL" id="JABFAE010000001">
    <property type="protein sequence ID" value="MBA0821682.1"/>
    <property type="molecule type" value="Genomic_DNA"/>
</dbReference>
<dbReference type="AlphaFoldDB" id="A0A7J9IHU7"/>
<dbReference type="InterPro" id="IPR025558">
    <property type="entry name" value="DUF4283"/>
</dbReference>